<dbReference type="AlphaFoldDB" id="A0AA94JRC0"/>
<evidence type="ECO:0000256" key="6">
    <source>
        <dbReference type="ARBA" id="ARBA00023136"/>
    </source>
</evidence>
<dbReference type="InterPro" id="IPR003838">
    <property type="entry name" value="ABC3_permease_C"/>
</dbReference>
<evidence type="ECO:0000256" key="4">
    <source>
        <dbReference type="ARBA" id="ARBA00022692"/>
    </source>
</evidence>
<comment type="caution">
    <text evidence="10">The sequence shown here is derived from an EMBL/GenBank/DDBJ whole genome shotgun (WGS) entry which is preliminary data.</text>
</comment>
<dbReference type="GeneID" id="56896636"/>
<evidence type="ECO:0000256" key="3">
    <source>
        <dbReference type="ARBA" id="ARBA00022475"/>
    </source>
</evidence>
<evidence type="ECO:0000313" key="10">
    <source>
        <dbReference type="EMBL" id="RVU88704.1"/>
    </source>
</evidence>
<evidence type="ECO:0000256" key="5">
    <source>
        <dbReference type="ARBA" id="ARBA00022989"/>
    </source>
</evidence>
<dbReference type="PANTHER" id="PTHR30489">
    <property type="entry name" value="LIPOPROTEIN-RELEASING SYSTEM TRANSMEMBRANE PROTEIN LOLE"/>
    <property type="match status" value="1"/>
</dbReference>
<evidence type="ECO:0000256" key="2">
    <source>
        <dbReference type="ARBA" id="ARBA00005236"/>
    </source>
</evidence>
<dbReference type="KEGG" id="fcv:AWN65_12730"/>
<keyword evidence="3" id="KW-1003">Cell membrane</keyword>
<dbReference type="InterPro" id="IPR051447">
    <property type="entry name" value="Lipoprotein-release_system"/>
</dbReference>
<feature type="domain" description="ABC3 transporter permease C-terminal" evidence="8">
    <location>
        <begin position="277"/>
        <end position="395"/>
    </location>
</feature>
<dbReference type="Pfam" id="PF02687">
    <property type="entry name" value="FtsX"/>
    <property type="match status" value="1"/>
</dbReference>
<name>A0AA94JRC0_9FLAO</name>
<feature type="transmembrane region" description="Helical" evidence="7">
    <location>
        <begin position="368"/>
        <end position="389"/>
    </location>
</feature>
<dbReference type="InterPro" id="IPR025857">
    <property type="entry name" value="MacB_PCD"/>
</dbReference>
<dbReference type="EMBL" id="RWGX01000004">
    <property type="protein sequence ID" value="RVU88704.1"/>
    <property type="molecule type" value="Genomic_DNA"/>
</dbReference>
<evidence type="ECO:0000259" key="9">
    <source>
        <dbReference type="Pfam" id="PF12704"/>
    </source>
</evidence>
<reference evidence="10" key="1">
    <citation type="submission" date="2018-12" db="EMBL/GenBank/DDBJ databases">
        <title>Draft genome sequence of Flaovobacterium columnare BGFS27 isolated from channel catfish in Alabama.</title>
        <authorList>
            <person name="Cai W."/>
            <person name="Arias C."/>
        </authorList>
    </citation>
    <scope>NUCLEOTIDE SEQUENCE [LARGE SCALE GENOMIC DNA]</scope>
    <source>
        <strain evidence="10">BGFS27</strain>
    </source>
</reference>
<dbReference type="Pfam" id="PF12704">
    <property type="entry name" value="MacB_PCD"/>
    <property type="match status" value="1"/>
</dbReference>
<dbReference type="GO" id="GO:0044874">
    <property type="term" value="P:lipoprotein localization to outer membrane"/>
    <property type="evidence" value="ECO:0007669"/>
    <property type="project" value="TreeGrafter"/>
</dbReference>
<gene>
    <name evidence="10" type="ORF">EJB19_11275</name>
</gene>
<keyword evidence="5 7" id="KW-1133">Transmembrane helix</keyword>
<feature type="transmembrane region" description="Helical" evidence="7">
    <location>
        <begin position="320"/>
        <end position="348"/>
    </location>
</feature>
<dbReference type="GO" id="GO:0098797">
    <property type="term" value="C:plasma membrane protein complex"/>
    <property type="evidence" value="ECO:0007669"/>
    <property type="project" value="TreeGrafter"/>
</dbReference>
<organism evidence="10">
    <name type="scientific">Flavobacterium columnare</name>
    <dbReference type="NCBI Taxonomy" id="996"/>
    <lineage>
        <taxon>Bacteria</taxon>
        <taxon>Pseudomonadati</taxon>
        <taxon>Bacteroidota</taxon>
        <taxon>Flavobacteriia</taxon>
        <taxon>Flavobacteriales</taxon>
        <taxon>Flavobacteriaceae</taxon>
        <taxon>Flavobacterium</taxon>
    </lineage>
</organism>
<evidence type="ECO:0000256" key="7">
    <source>
        <dbReference type="SAM" id="Phobius"/>
    </source>
</evidence>
<feature type="domain" description="MacB-like periplasmic core" evidence="9">
    <location>
        <begin position="28"/>
        <end position="245"/>
    </location>
</feature>
<dbReference type="PANTHER" id="PTHR30489:SF0">
    <property type="entry name" value="LIPOPROTEIN-RELEASING SYSTEM TRANSMEMBRANE PROTEIN LOLE"/>
    <property type="match status" value="1"/>
</dbReference>
<comment type="similarity">
    <text evidence="2">Belongs to the ABC-4 integral membrane protein family. LolC/E subfamily.</text>
</comment>
<feature type="transmembrane region" description="Helical" evidence="7">
    <location>
        <begin position="274"/>
        <end position="299"/>
    </location>
</feature>
<protein>
    <submittedName>
        <fullName evidence="10">ABC transporter permease</fullName>
    </submittedName>
</protein>
<evidence type="ECO:0000256" key="1">
    <source>
        <dbReference type="ARBA" id="ARBA00004651"/>
    </source>
</evidence>
<keyword evidence="4 7" id="KW-0812">Transmembrane</keyword>
<accession>A0AA94JRC0</accession>
<evidence type="ECO:0000259" key="8">
    <source>
        <dbReference type="Pfam" id="PF02687"/>
    </source>
</evidence>
<comment type="subcellular location">
    <subcellularLocation>
        <location evidence="1">Cell membrane</location>
        <topology evidence="1">Multi-pass membrane protein</topology>
    </subcellularLocation>
</comment>
<feature type="transmembrane region" description="Helical" evidence="7">
    <location>
        <begin position="21"/>
        <end position="46"/>
    </location>
</feature>
<proteinExistence type="inferred from homology"/>
<sequence>MYFSFYIAKRYLRTSSKNNAINIISRIASVGIVIGSMSLFVVLSVFSGLKEFSLSFSNDFDPDLKIFPKKGKTITINPIQLKELKKAKGIKSYSNVIEEKVLFIYKGKEHVAEIKGIDNQFNQVNRIQKAIYQGQWLIPETPQVVIGNVIANKLSLGLFDLNNILEIYVPRPGKGAITNPETAFNKSNLIPVGIYSINDDLDAKYVYTDLRLTQDLLEYKTNEVSAIEIKTDSLANEDLIIKNLTKIFSNTVVIKNRTQLNDSLHKMLNTENTAIYLIFTLVIIMTLFTLAGAIIMMILEKKNNLKTLLNLGVTIKNIQLIFLLQGCLITFIGGILGIGIGLILIFIQDQFSLITITESLPYPVKIESTNIIIVFGTIMILGFTASLIAGSKVSKNLLNHSSST</sequence>
<keyword evidence="6 7" id="KW-0472">Membrane</keyword>
<dbReference type="RefSeq" id="WP_060383506.1">
    <property type="nucleotide sequence ID" value="NZ_MTDB01000001.1"/>
</dbReference>